<dbReference type="CDD" id="cd18578">
    <property type="entry name" value="ABC_6TM_Pgp_ABCB1_D2_like"/>
    <property type="match status" value="1"/>
</dbReference>
<dbReference type="SUPFAM" id="SSF90123">
    <property type="entry name" value="ABC transporter transmembrane region"/>
    <property type="match status" value="2"/>
</dbReference>
<dbReference type="PROSITE" id="PS50004">
    <property type="entry name" value="C2"/>
    <property type="match status" value="5"/>
</dbReference>
<evidence type="ECO:0000256" key="2">
    <source>
        <dbReference type="ARBA" id="ARBA00004167"/>
    </source>
</evidence>
<dbReference type="CDD" id="cd03249">
    <property type="entry name" value="ABC_MTABC3_MDL1_MDL2"/>
    <property type="match status" value="2"/>
</dbReference>
<dbReference type="InterPro" id="IPR036640">
    <property type="entry name" value="ABC1_TM_sf"/>
</dbReference>
<dbReference type="GO" id="GO:0046872">
    <property type="term" value="F:metal ion binding"/>
    <property type="evidence" value="ECO:0007669"/>
    <property type="project" value="UniProtKB-KW"/>
</dbReference>
<keyword evidence="9" id="KW-0106">Calcium</keyword>
<evidence type="ECO:0000259" key="19">
    <source>
        <dbReference type="PROSITE" id="PS50893"/>
    </source>
</evidence>
<keyword evidence="5 17" id="KW-0812">Transmembrane</keyword>
<dbReference type="CDD" id="cd04037">
    <property type="entry name" value="C2E_Ferlin"/>
    <property type="match status" value="1"/>
</dbReference>
<dbReference type="SUPFAM" id="SSF52266">
    <property type="entry name" value="SGNH hydrolase"/>
    <property type="match status" value="1"/>
</dbReference>
<dbReference type="SMART" id="SM01201">
    <property type="entry name" value="FerB"/>
    <property type="match status" value="1"/>
</dbReference>
<dbReference type="Pfam" id="PF16165">
    <property type="entry name" value="Ferlin_C"/>
    <property type="match status" value="1"/>
</dbReference>
<dbReference type="InterPro" id="IPR003593">
    <property type="entry name" value="AAA+_ATPase"/>
</dbReference>
<dbReference type="InterPro" id="IPR035892">
    <property type="entry name" value="C2_domain_sf"/>
</dbReference>
<evidence type="ECO:0000256" key="16">
    <source>
        <dbReference type="SAM" id="MobiDB-lite"/>
    </source>
</evidence>
<dbReference type="GO" id="GO:0005524">
    <property type="term" value="F:ATP binding"/>
    <property type="evidence" value="ECO:0007669"/>
    <property type="project" value="UniProtKB-KW"/>
</dbReference>
<feature type="transmembrane region" description="Helical" evidence="17">
    <location>
        <begin position="2515"/>
        <end position="2536"/>
    </location>
</feature>
<feature type="transmembrane region" description="Helical" evidence="17">
    <location>
        <begin position="2116"/>
        <end position="2138"/>
    </location>
</feature>
<feature type="compositionally biased region" description="Basic and acidic residues" evidence="16">
    <location>
        <begin position="1347"/>
        <end position="1370"/>
    </location>
</feature>
<dbReference type="CDD" id="cd08374">
    <property type="entry name" value="C2F_Ferlin"/>
    <property type="match status" value="1"/>
</dbReference>
<feature type="transmembrane region" description="Helical" evidence="17">
    <location>
        <begin position="2906"/>
        <end position="2931"/>
    </location>
</feature>
<feature type="compositionally biased region" description="Acidic residues" evidence="16">
    <location>
        <begin position="218"/>
        <end position="232"/>
    </location>
</feature>
<evidence type="ECO:0000256" key="9">
    <source>
        <dbReference type="ARBA" id="ARBA00022837"/>
    </source>
</evidence>
<comment type="similarity">
    <text evidence="3">Belongs to the ABC transporter superfamily. ABCB family. Multidrug resistance exporter (TC 3.A.1.201) subfamily.</text>
</comment>
<dbReference type="GO" id="GO:0016020">
    <property type="term" value="C:membrane"/>
    <property type="evidence" value="ECO:0007669"/>
    <property type="project" value="UniProtKB-SubCell"/>
</dbReference>
<feature type="domain" description="C2" evidence="18">
    <location>
        <begin position="423"/>
        <end position="554"/>
    </location>
</feature>
<dbReference type="Gene3D" id="1.20.1560.10">
    <property type="entry name" value="ABC transporter type 1, transmembrane domain"/>
    <property type="match status" value="3"/>
</dbReference>
<dbReference type="SUPFAM" id="SSF49562">
    <property type="entry name" value="C2 domain (Calcium/lipid-binding domain, CaLB)"/>
    <property type="match status" value="5"/>
</dbReference>
<feature type="domain" description="C2" evidence="18">
    <location>
        <begin position="1607"/>
        <end position="1726"/>
    </location>
</feature>
<keyword evidence="15" id="KW-0175">Coiled coil</keyword>
<keyword evidence="7" id="KW-0677">Repeat</keyword>
<evidence type="ECO:0000256" key="1">
    <source>
        <dbReference type="ARBA" id="ARBA00004141"/>
    </source>
</evidence>
<evidence type="ECO:0000256" key="17">
    <source>
        <dbReference type="SAM" id="Phobius"/>
    </source>
</evidence>
<dbReference type="PANTHER" id="PTHR12546:SF60">
    <property type="entry name" value="MISFIRE, ISOFORM F"/>
    <property type="match status" value="1"/>
</dbReference>
<keyword evidence="14" id="KW-0325">Glycoprotein</keyword>
<evidence type="ECO:0000313" key="22">
    <source>
        <dbReference type="Proteomes" id="UP000663851"/>
    </source>
</evidence>
<dbReference type="InterPro" id="IPR012561">
    <property type="entry name" value="Ferlin_B-domain"/>
</dbReference>
<evidence type="ECO:0000259" key="20">
    <source>
        <dbReference type="PROSITE" id="PS50929"/>
    </source>
</evidence>
<keyword evidence="13 17" id="KW-0472">Membrane</keyword>
<dbReference type="InterPro" id="IPR037725">
    <property type="entry name" value="C2F_Ferlin"/>
</dbReference>
<evidence type="ECO:0000256" key="11">
    <source>
        <dbReference type="ARBA" id="ARBA00022967"/>
    </source>
</evidence>
<dbReference type="FunFam" id="3.40.50.300:FF:000479">
    <property type="entry name" value="Multidrug resistance protein 1A"/>
    <property type="match status" value="1"/>
</dbReference>
<dbReference type="FunFam" id="1.20.1560.10:FF:000018">
    <property type="entry name" value="ATP-binding cassette subfamily B member 11"/>
    <property type="match status" value="1"/>
</dbReference>
<evidence type="ECO:0000259" key="18">
    <source>
        <dbReference type="PROSITE" id="PS50004"/>
    </source>
</evidence>
<feature type="domain" description="C2" evidence="18">
    <location>
        <begin position="1865"/>
        <end position="2014"/>
    </location>
</feature>
<feature type="domain" description="ABC transmembrane type-1" evidence="20">
    <location>
        <begin position="2241"/>
        <end position="2544"/>
    </location>
</feature>
<dbReference type="Gene3D" id="2.60.40.150">
    <property type="entry name" value="C2 domain"/>
    <property type="match status" value="5"/>
</dbReference>
<dbReference type="Proteomes" id="UP000663851">
    <property type="component" value="Unassembled WGS sequence"/>
</dbReference>
<feature type="region of interest" description="Disordered" evidence="16">
    <location>
        <begin position="1347"/>
        <end position="1378"/>
    </location>
</feature>
<dbReference type="InterPro" id="IPR027417">
    <property type="entry name" value="P-loop_NTPase"/>
</dbReference>
<dbReference type="InterPro" id="IPR032362">
    <property type="entry name" value="Ferlin_C"/>
</dbReference>
<sequence>MALTIFLFNVSKLDDPTSKMDIIDENDDQSTFDKPAVKFIPEENIPLLCAKVTFRGIHLWSTNVRIRNHTASFIARGNKPKKFTFNVATMLVPDDRLKIEFFTLNSRKKRKRLIAIFEIMLECLIDTKYIDLREENLCDTNNHLIEATVQLRLYYTPPDIDQQMAGLGYGDNNMLVDWKSMFDDEGRHGGHRYRHLRSKHDSQFKKIRSKLIGRTDDADTDSCSDSEFDEQQNVDSNDKALKENIQKQMERNNVELIEKSLGRYMGDPYEMTEWQVMVHIVQARDLPGLNINPYVVVQIDNQKYQTSTQKSSNSPYFGEFFTFDFTLPATKFMEKVIFIKVHDEIRIISKFTDTAPIGVFRLDVATVYNEKEHAFERKWAQLVNPANVGAHCGHLLVSLSVTQCGVPTKNVVSETGQEDDEFNPLKTLIPAAMPRILFPMQLKIIFYSASELPEMMTDFLATVSKKIMQSDNWEPIDSYVEVSYNTMTAKTEDRNGTTPVWGEALYLVGRFPPLVRTMKVTLKDRAAMQSDRVISSFFIDILLISESNPAIGFLPTLGPTWIFLYGSAREYPISKEQVSLSEGMGESICYKGRILMAIESHPVNGENAANMNVQKETGIAFPEAHIFPMKRTFLLFGCIYDVSMIDESFGNSTICFELSIGPSGYLSPNELATAYHKPVSSLTRLYPRIPIDNNKNHFRLPIDLQKPILFTKYIFHDYIYRMALSNRLKHISEYLYEKISALKMKINSKVPNEILMEEYRKIENYVHTLPCGCGEQKEDADALLYTPAVHPNLSELLNCGSTANTKMNDMDHKRHKKILYYLDVIKSWISRAADFDDSKRYETIKELYKIADVFRKMAIDAQPALPDIFLWMICDSQRVAYARFQPEDLFFNICQGDKGLHSGRVQTIFLKTPRSTYQRFNSSTNAKVQLYLWLGIEEYEPCIFKNLPTGFDMPTLPLQPELKTIRYNGGTFFELRCHCYKARALIAADASGLSDPFLSVTIGNETQRTPVIKQSLNPQWNITLAFRNLIHVGTRETAEEIVGNVVVECYDYDEGGDGSDLIGRFSTIAQLNICNQQNLPNEHFLRWYEFKIGDKQAGELLALFELVEINSETRQAETACELEEIFITTVNYPASDYITKVVTNKVYRIPESLMPKSKDYEIEVMFWGLREFRTLNALDYLRIVQQNEVTIECAGKRVAKIIKNAQKNPNFESSPLETEKYRLCISLPDDETFWPYLSILCAENSLFGKKEIIGNLVVTNLQKYFQKPADHLSKTDQDLAEVVNELSKRIPYDFNRVRRSVIDAYEAVVADQSADLRNKKLLEFENKVGQDTKTPIIMTDIFEKEGDDKFDEQSNGERTDLKEDNLEQKSADGGAYGNEPLTAEQRIRRNNMEKAAGWWHKYYASKARLKLKQRATLDMDEVLANSFDVDASDFDDHTDLVAKKRLNLWGKVKKIVLTSGKAQETLRHMTTQHMERLKGFQKPTSDFENSFEHIENDRLKELTLLQTFDVVETELENVYDYEGFTDCIETFPLYKGKGSNRSDEFGDEKRIETKFKGKLYIRQIQSESLSQQGSARNHKNPLQTSAMASTFNPQLHLQDQSVMGRAAKMDPMLQFDYNRNPITLKCRLYIIKAILYRGWDQSGKADPFIKIALNNTTVIDDTAGKLQNTLEPVFGKSFEFDVQLPFENLIRIQLWDWDMTSSNDMIAETKIDIENRWFSCHRATCGLAKRYDSAGYNIWRDTKKPTQILEEFCRTVNINAPVYAPDFGSVAVGDERFKCDHECLEFMKLTIDTEKLHRKAHHESTDDYLKENTALSALHEWGKKINPKHALVTEHIECRSLFNPIYPGTEQGKLEMWLDFFPMSRPPGSAMTDITPPKPTNYQLRVTVWNTADVELNDENILTGEKTSDIYVKAWIIGEKTDVQQTDIHYRSLTGEGNFNWRFIFDFQFLDIEQKIVFESKDSVFQVGNTVKKIPPRVVIRVYDADFFSADDFLGECILNLTSLKCGSKTSDSCKAKILDAKHEGINLFTKKRIAGWWPMIAPQKQGEIRGEDLLGGKLEAEFSLITAEEAEQNPVGKAREAPQPLDEPNRPKNSFLWFLSPWKTFRYIIWRSYKWTLLLSIFIFLILVCLLIGLWTLPGEITKQVFTTTRSILNENLKMNTKVAPLNSDPTKQSNEQDIGNKVPYDSMETKLELNKEILENELREETEEVPQKGKKPDGPKLKPYEIYKYANKWDLLFMLLGTIAALASGCAMPIMMWLFQSVTNSLVSIGKTNSTTTTNCYVDPSGSTDPIASIKGIIKWYATLGACSIAVHWMAYGFWMTTAERQLRRIRYGLFGSIMRQEIGWFDCLNAGQLSSRLIEDLDTIREGIGFRVGDFLCLLSRIIATLIFSLYTGWKLTLVFLSISPLIVLSFNLLIRVIVRYTARELKAYSKANAIAQEVLGAIRTVTAFGGQNKEIQRYEKNLTKGRHIGIQKGVMLGITQGLVNIVLYGGIAIIFWYGPYLIRTECKDYSAGHWMVIFISCLTSTFALANLVPNIQAFAEALGSGGYVFDIIQRQSKINVFDNVGEIPSKFTGDIEFKNVHFTFPSRQEAPILNGLNVKIPSGKTLALCGPSGCGKSTTIQLIQRFYDPEQGQITLDGHDIRSLNLRWLRSNIGIVSQEPVLFFGTIENNIRYGKLDATDEEVIAAAKMANAHDFIMQLPHNYKTSSGDKLSGGQKQRVAIARALISNPKILLLDEATSALDNQGEKLVQEALDKAKEGRTTIVIAHRLSTIKNADIIVGIEHGQVVEYGSHNELMQHKGLYYELVTAQTEKEKEVESDIENEMEETLARQAGESIKHKMRRPPRRMSIMMRRSSIVSVKSVISETTSETGHDGVIVEDAERKPSFSMPFLFKILRLNSPEWLYLVIGGFASLVFGAVMPSFALVFSEVFGALAETDLQKQEDEIRMYTYVIFLVGAAGAISQIISSVALAKAGEELTMRIRILSFKSMLRQEIGWFDLDQNNLGALVTRLSSDASALKGFTGPTFGAALNAIGALITALVISFTTGWKLTLVILCFTPLMVFTGLIQGQQISKAGQKGKESTSDAEDGGKYATQAIENVRTVVSLRREERFIELYQEAYDHDFRKRLVYLHYISFANALANSLMFFIHAASFGYGVTLIQSNEMTFDGVFRVFSVITFSAMSIGRSASMAPSYSKGKASAERIFELNQRESKVDPEDTSGITLSDITGNIEFRDVRFRYPARPKLRILRHLNLSCSSGETTALVGSSGSGKSTTVALIQRFYDPLTGTVLLDGHDVKTLNIQWLRSVLGLVQQEPVLFNLSIRDNIAYGDNSRQLTQDDIQQAALKANIHAIITSLPQGYDTLCGAKGGQLSGGQKQRIAIARALVRNPKILLLDEATSALDNKSERIVQEALDQARTGRTCLTIAHRLSTIRNSEKICVVDRGQIKESGRHDQLIQKQGIYYKLNMAQERASDTVGIGTLNPSRGGWVPKFASLICAEQTIHLGRSGSALSDAIHQQLPNVITIWLAVNDFNRQVYNKSILNSYTSNLNEIVSQLRNKFDKDTRILADNIPDLSKVVAEVYQFLIEESKRWNNSIKQIVYEHRCDLVDLYSYWKKLGEHPEYISFDGFHPSAEGFHPSAEGYERLAQIFFQQYLK</sequence>
<feature type="transmembrane region" description="Helical" evidence="17">
    <location>
        <begin position="2378"/>
        <end position="2395"/>
    </location>
</feature>
<keyword evidence="11" id="KW-1278">Translocase</keyword>
<dbReference type="InterPro" id="IPR017871">
    <property type="entry name" value="ABC_transporter-like_CS"/>
</dbReference>
<accession>A0A820NQ17</accession>
<evidence type="ECO:0000256" key="12">
    <source>
        <dbReference type="ARBA" id="ARBA00022989"/>
    </source>
</evidence>
<feature type="region of interest" description="Disordered" evidence="16">
    <location>
        <begin position="215"/>
        <end position="235"/>
    </location>
</feature>
<protein>
    <recommendedName>
        <fullName evidence="23">Otoferlin</fullName>
    </recommendedName>
</protein>
<evidence type="ECO:0000313" key="21">
    <source>
        <dbReference type="EMBL" id="CAF4392354.1"/>
    </source>
</evidence>
<dbReference type="InterPro" id="IPR000008">
    <property type="entry name" value="C2_dom"/>
</dbReference>
<dbReference type="SMART" id="SM01202">
    <property type="entry name" value="FerI"/>
    <property type="match status" value="1"/>
</dbReference>
<reference evidence="21" key="1">
    <citation type="submission" date="2021-02" db="EMBL/GenBank/DDBJ databases">
        <authorList>
            <person name="Nowell W R."/>
        </authorList>
    </citation>
    <scope>NUCLEOTIDE SEQUENCE</scope>
</reference>
<dbReference type="SMART" id="SM00382">
    <property type="entry name" value="AAA"/>
    <property type="match status" value="2"/>
</dbReference>
<dbReference type="Pfam" id="PF00168">
    <property type="entry name" value="C2"/>
    <property type="match status" value="5"/>
</dbReference>
<evidence type="ECO:0000256" key="6">
    <source>
        <dbReference type="ARBA" id="ARBA00022723"/>
    </source>
</evidence>
<proteinExistence type="inferred from homology"/>
<dbReference type="GO" id="GO:0007009">
    <property type="term" value="P:plasma membrane organization"/>
    <property type="evidence" value="ECO:0007669"/>
    <property type="project" value="TreeGrafter"/>
</dbReference>
<evidence type="ECO:0000256" key="5">
    <source>
        <dbReference type="ARBA" id="ARBA00022692"/>
    </source>
</evidence>
<evidence type="ECO:0000256" key="13">
    <source>
        <dbReference type="ARBA" id="ARBA00023136"/>
    </source>
</evidence>
<dbReference type="PANTHER" id="PTHR12546">
    <property type="entry name" value="FER-1-LIKE"/>
    <property type="match status" value="1"/>
</dbReference>
<feature type="transmembrane region" description="Helical" evidence="17">
    <location>
        <begin position="2302"/>
        <end position="2321"/>
    </location>
</feature>
<dbReference type="InterPro" id="IPR003439">
    <property type="entry name" value="ABC_transporter-like_ATP-bd"/>
</dbReference>
<feature type="transmembrane region" description="Helical" evidence="17">
    <location>
        <begin position="3134"/>
        <end position="3154"/>
    </location>
</feature>
<evidence type="ECO:0000256" key="14">
    <source>
        <dbReference type="ARBA" id="ARBA00023180"/>
    </source>
</evidence>
<feature type="transmembrane region" description="Helical" evidence="17">
    <location>
        <begin position="2951"/>
        <end position="2975"/>
    </location>
</feature>
<keyword evidence="6" id="KW-0479">Metal-binding</keyword>
<dbReference type="Pfam" id="PF08150">
    <property type="entry name" value="FerB"/>
    <property type="match status" value="1"/>
</dbReference>
<evidence type="ECO:0000256" key="3">
    <source>
        <dbReference type="ARBA" id="ARBA00007577"/>
    </source>
</evidence>
<dbReference type="Gene3D" id="3.40.50.300">
    <property type="entry name" value="P-loop containing nucleotide triphosphate hydrolases"/>
    <property type="match status" value="3"/>
</dbReference>
<dbReference type="Pfam" id="PF13472">
    <property type="entry name" value="Lipase_GDSL_2"/>
    <property type="match status" value="1"/>
</dbReference>
<feature type="domain" description="C2" evidence="18">
    <location>
        <begin position="952"/>
        <end position="1088"/>
    </location>
</feature>
<dbReference type="InterPro" id="IPR037724">
    <property type="entry name" value="C2E_Ferlin"/>
</dbReference>
<keyword evidence="4" id="KW-0813">Transport</keyword>
<dbReference type="InterPro" id="IPR012968">
    <property type="entry name" value="FerIin_dom"/>
</dbReference>
<feature type="transmembrane region" description="Helical" evidence="17">
    <location>
        <begin position="2478"/>
        <end position="2503"/>
    </location>
</feature>
<gene>
    <name evidence="21" type="ORF">HFQ381_LOCUS19499</name>
</gene>
<dbReference type="CDD" id="cd18577">
    <property type="entry name" value="ABC_6TM_Pgp_ABCB1_D1_like"/>
    <property type="match status" value="1"/>
</dbReference>
<dbReference type="Pfam" id="PF00664">
    <property type="entry name" value="ABC_membrane"/>
    <property type="match status" value="2"/>
</dbReference>
<feature type="domain" description="ABC transmembrane type-1" evidence="20">
    <location>
        <begin position="2910"/>
        <end position="3200"/>
    </location>
</feature>
<feature type="domain" description="ABC transporter" evidence="19">
    <location>
        <begin position="2579"/>
        <end position="2812"/>
    </location>
</feature>
<feature type="transmembrane region" description="Helical" evidence="17">
    <location>
        <begin position="2237"/>
        <end position="2261"/>
    </location>
</feature>
<dbReference type="PROSITE" id="PS50929">
    <property type="entry name" value="ABC_TM1F"/>
    <property type="match status" value="2"/>
</dbReference>
<dbReference type="CDD" id="cd00229">
    <property type="entry name" value="SGNH_hydrolase"/>
    <property type="match status" value="1"/>
</dbReference>
<dbReference type="EMBL" id="CAJOBO010001587">
    <property type="protein sequence ID" value="CAF4392354.1"/>
    <property type="molecule type" value="Genomic_DNA"/>
</dbReference>
<dbReference type="Gene3D" id="3.40.50.1110">
    <property type="entry name" value="SGNH hydrolase"/>
    <property type="match status" value="1"/>
</dbReference>
<evidence type="ECO:0008006" key="23">
    <source>
        <dbReference type="Google" id="ProtNLM"/>
    </source>
</evidence>
<dbReference type="Pfam" id="PF22901">
    <property type="entry name" value="dsrm_Ferlin"/>
    <property type="match status" value="1"/>
</dbReference>
<dbReference type="GO" id="GO:0140359">
    <property type="term" value="F:ABC-type transporter activity"/>
    <property type="evidence" value="ECO:0007669"/>
    <property type="project" value="InterPro"/>
</dbReference>
<comment type="subcellular location">
    <subcellularLocation>
        <location evidence="1">Membrane</location>
        <topology evidence="1">Multi-pass membrane protein</topology>
    </subcellularLocation>
    <subcellularLocation>
        <location evidence="2">Membrane</location>
        <topology evidence="2">Single-pass membrane protein</topology>
    </subcellularLocation>
</comment>
<dbReference type="InterPro" id="IPR037721">
    <property type="entry name" value="Ferlin"/>
</dbReference>
<dbReference type="GO" id="GO:0016887">
    <property type="term" value="F:ATP hydrolysis activity"/>
    <property type="evidence" value="ECO:0007669"/>
    <property type="project" value="InterPro"/>
</dbReference>
<feature type="transmembrane region" description="Helical" evidence="17">
    <location>
        <begin position="2401"/>
        <end position="2422"/>
    </location>
</feature>
<feature type="coiled-coil region" evidence="15">
    <location>
        <begin position="2190"/>
        <end position="2217"/>
    </location>
</feature>
<dbReference type="InterPro" id="IPR036514">
    <property type="entry name" value="SGNH_hydro_sf"/>
</dbReference>
<dbReference type="Pfam" id="PF00005">
    <property type="entry name" value="ABC_tran"/>
    <property type="match status" value="2"/>
</dbReference>
<keyword evidence="8" id="KW-0547">Nucleotide-binding</keyword>
<dbReference type="InterPro" id="IPR055072">
    <property type="entry name" value="Ferlin_DSRM"/>
</dbReference>
<evidence type="ECO:0000256" key="15">
    <source>
        <dbReference type="SAM" id="Coils"/>
    </source>
</evidence>
<feature type="domain" description="C2" evidence="18">
    <location>
        <begin position="253"/>
        <end position="377"/>
    </location>
</feature>
<feature type="transmembrane region" description="Helical" evidence="17">
    <location>
        <begin position="3054"/>
        <end position="3071"/>
    </location>
</feature>
<name>A0A820NQ17_9BILA</name>
<dbReference type="PROSITE" id="PS00211">
    <property type="entry name" value="ABC_TRANSPORTER_1"/>
    <property type="match status" value="2"/>
</dbReference>
<dbReference type="FunFam" id="3.40.50.300:FF:000205">
    <property type="entry name" value="ABC transporter B family member 4"/>
    <property type="match status" value="1"/>
</dbReference>
<dbReference type="SMART" id="SM00239">
    <property type="entry name" value="C2"/>
    <property type="match status" value="5"/>
</dbReference>
<comment type="caution">
    <text evidence="21">The sequence shown here is derived from an EMBL/GenBank/DDBJ whole genome shotgun (WGS) entry which is preliminary data.</text>
</comment>
<dbReference type="InterPro" id="IPR013830">
    <property type="entry name" value="SGNH_hydro"/>
</dbReference>
<evidence type="ECO:0000256" key="4">
    <source>
        <dbReference type="ARBA" id="ARBA00022448"/>
    </source>
</evidence>
<evidence type="ECO:0000256" key="10">
    <source>
        <dbReference type="ARBA" id="ARBA00022840"/>
    </source>
</evidence>
<dbReference type="PROSITE" id="PS50893">
    <property type="entry name" value="ABC_TRANSPORTER_2"/>
    <property type="match status" value="2"/>
</dbReference>
<keyword evidence="12 17" id="KW-1133">Transmembrane helix</keyword>
<dbReference type="SUPFAM" id="SSF52540">
    <property type="entry name" value="P-loop containing nucleoside triphosphate hydrolases"/>
    <property type="match status" value="2"/>
</dbReference>
<feature type="transmembrane region" description="Helical" evidence="17">
    <location>
        <begin position="3030"/>
        <end position="3048"/>
    </location>
</feature>
<organism evidence="21 22">
    <name type="scientific">Rotaria socialis</name>
    <dbReference type="NCBI Taxonomy" id="392032"/>
    <lineage>
        <taxon>Eukaryota</taxon>
        <taxon>Metazoa</taxon>
        <taxon>Spiralia</taxon>
        <taxon>Gnathifera</taxon>
        <taxon>Rotifera</taxon>
        <taxon>Eurotatoria</taxon>
        <taxon>Bdelloidea</taxon>
        <taxon>Philodinida</taxon>
        <taxon>Philodinidae</taxon>
        <taxon>Rotaria</taxon>
    </lineage>
</organism>
<evidence type="ECO:0000256" key="8">
    <source>
        <dbReference type="ARBA" id="ARBA00022741"/>
    </source>
</evidence>
<dbReference type="InterPro" id="IPR011527">
    <property type="entry name" value="ABC1_TM_dom"/>
</dbReference>
<dbReference type="FunFam" id="1.20.1560.10:FF:000009">
    <property type="entry name" value="ABC transporter B family member 1"/>
    <property type="match status" value="1"/>
</dbReference>
<evidence type="ECO:0000256" key="7">
    <source>
        <dbReference type="ARBA" id="ARBA00022737"/>
    </source>
</evidence>
<feature type="domain" description="ABC transporter" evidence="19">
    <location>
        <begin position="3235"/>
        <end position="3473"/>
    </location>
</feature>
<keyword evidence="10" id="KW-0067">ATP-binding</keyword>